<reference evidence="1 2" key="1">
    <citation type="submission" date="2018-06" db="EMBL/GenBank/DDBJ databases">
        <title>Whole genome sequencing of Candida tropicalis (genome annotated by CSBL at Korea University).</title>
        <authorList>
            <person name="Ahn J."/>
        </authorList>
    </citation>
    <scope>NUCLEOTIDE SEQUENCE [LARGE SCALE GENOMIC DNA]</scope>
    <source>
        <strain evidence="1 2">ATCC 20962</strain>
    </source>
</reference>
<dbReference type="Proteomes" id="UP000253472">
    <property type="component" value="Unassembled WGS sequence"/>
</dbReference>
<comment type="caution">
    <text evidence="1">The sequence shown here is derived from an EMBL/GenBank/DDBJ whole genome shotgun (WGS) entry which is preliminary data.</text>
</comment>
<protein>
    <submittedName>
        <fullName evidence="1">Exosome complex component RRP42</fullName>
    </submittedName>
</protein>
<evidence type="ECO:0000313" key="2">
    <source>
        <dbReference type="Proteomes" id="UP000253472"/>
    </source>
</evidence>
<dbReference type="OrthoDB" id="272245at2759"/>
<dbReference type="InterPro" id="IPR036345">
    <property type="entry name" value="ExoRNase_PH_dom2_sf"/>
</dbReference>
<dbReference type="EMBL" id="QLNQ01000027">
    <property type="protein sequence ID" value="RCK59608.1"/>
    <property type="molecule type" value="Genomic_DNA"/>
</dbReference>
<dbReference type="SUPFAM" id="SSF55666">
    <property type="entry name" value="Ribonuclease PH domain 2-like"/>
    <property type="match status" value="1"/>
</dbReference>
<name>A0A367Y189_9ASCO</name>
<organism evidence="1 2">
    <name type="scientific">Candida viswanathii</name>
    <dbReference type="NCBI Taxonomy" id="5486"/>
    <lineage>
        <taxon>Eukaryota</taxon>
        <taxon>Fungi</taxon>
        <taxon>Dikarya</taxon>
        <taxon>Ascomycota</taxon>
        <taxon>Saccharomycotina</taxon>
        <taxon>Pichiomycetes</taxon>
        <taxon>Debaryomycetaceae</taxon>
        <taxon>Candida/Lodderomyces clade</taxon>
        <taxon>Candida</taxon>
    </lineage>
</organism>
<dbReference type="InterPro" id="IPR027408">
    <property type="entry name" value="PNPase/RNase_PH_dom_sf"/>
</dbReference>
<accession>A0A367Y189</accession>
<dbReference type="STRING" id="5486.A0A367Y189"/>
<dbReference type="Gene3D" id="3.30.230.70">
    <property type="entry name" value="GHMP Kinase, N-terminal domain"/>
    <property type="match status" value="1"/>
</dbReference>
<keyword evidence="2" id="KW-1185">Reference proteome</keyword>
<sequence>MSYYRIDVDIIGHRDDSNYVSNLKFQLMNLLHQNFPHETLKLTTRYAFKLYIDCILLSLTTYLALKTTRLPLLISDVNDEEVAEQPTGWNNLILDPSIEEEQVLENGLIVGLNKTLVVKLIALCNKYCPSIIKALDSLIEEDSDENDGSIF</sequence>
<proteinExistence type="predicted"/>
<gene>
    <name evidence="1" type="primary">RRP42</name>
    <name evidence="1" type="ORF">Cantr_07364</name>
</gene>
<evidence type="ECO:0000313" key="1">
    <source>
        <dbReference type="EMBL" id="RCK59608.1"/>
    </source>
</evidence>
<dbReference type="AlphaFoldDB" id="A0A367Y189"/>